<dbReference type="Proteomes" id="UP000750502">
    <property type="component" value="Unassembled WGS sequence"/>
</dbReference>
<gene>
    <name evidence="1" type="ORF">H9Q72_013369</name>
</gene>
<name>A0A9P7KZL0_9HYPO</name>
<evidence type="ECO:0000313" key="2">
    <source>
        <dbReference type="Proteomes" id="UP000750502"/>
    </source>
</evidence>
<comment type="caution">
    <text evidence="1">The sequence shown here is derived from an EMBL/GenBank/DDBJ whole genome shotgun (WGS) entry which is preliminary data.</text>
</comment>
<sequence length="170" mass="19493">MGNVGDNLLKLQGRLFGQFDDNINPEAGYVMVKIHNELDFGLKLKTHALIELTQMDGPSPTRTLGQSRMPPSCKKLGQKEQSNFMIIWLSDWDTSDDIRKQSANLENLFQLEHGMAWLLHKLLQDELCEPSVKSKASHQRLIHLQTEHLNTAKRLILTRVTVFGRNYEVK</sequence>
<protein>
    <submittedName>
        <fullName evidence="1">Uncharacterized protein</fullName>
    </submittedName>
</protein>
<accession>A0A9P7KZL0</accession>
<organism evidence="1 2">
    <name type="scientific">Fusarium xylarioides</name>
    <dbReference type="NCBI Taxonomy" id="221167"/>
    <lineage>
        <taxon>Eukaryota</taxon>
        <taxon>Fungi</taxon>
        <taxon>Dikarya</taxon>
        <taxon>Ascomycota</taxon>
        <taxon>Pezizomycotina</taxon>
        <taxon>Sordariomycetes</taxon>
        <taxon>Hypocreomycetidae</taxon>
        <taxon>Hypocreales</taxon>
        <taxon>Nectriaceae</taxon>
        <taxon>Fusarium</taxon>
        <taxon>Fusarium fujikuroi species complex</taxon>
    </lineage>
</organism>
<proteinExistence type="predicted"/>
<dbReference type="EMBL" id="JADFTT010000814">
    <property type="protein sequence ID" value="KAG5758493.1"/>
    <property type="molecule type" value="Genomic_DNA"/>
</dbReference>
<keyword evidence="2" id="KW-1185">Reference proteome</keyword>
<dbReference type="AlphaFoldDB" id="A0A9P7KZL0"/>
<dbReference type="OrthoDB" id="5105723at2759"/>
<reference evidence="1" key="2">
    <citation type="submission" date="2020-10" db="EMBL/GenBank/DDBJ databases">
        <authorList>
            <person name="Peck L.D."/>
            <person name="Nowell R.W."/>
            <person name="Flood J."/>
            <person name="Ryan M.J."/>
            <person name="Barraclough T.G."/>
        </authorList>
    </citation>
    <scope>NUCLEOTIDE SEQUENCE</scope>
    <source>
        <strain evidence="1">IMI 127659i</strain>
    </source>
</reference>
<reference evidence="1" key="1">
    <citation type="journal article" date="2020" name="bioRxiv">
        <title>Historical genomics reveals the evolutionary mechanisms behind multiple outbreaks of the host-specific coffee wilt pathogen Fusarium xylarioides.</title>
        <authorList>
            <person name="Peck D."/>
            <person name="Nowell R.W."/>
            <person name="Flood J."/>
            <person name="Ryan M.J."/>
            <person name="Barraclough T.G."/>
        </authorList>
    </citation>
    <scope>NUCLEOTIDE SEQUENCE</scope>
    <source>
        <strain evidence="1">IMI 127659i</strain>
    </source>
</reference>
<evidence type="ECO:0000313" key="1">
    <source>
        <dbReference type="EMBL" id="KAG5758493.1"/>
    </source>
</evidence>